<evidence type="ECO:0000256" key="2">
    <source>
        <dbReference type="ARBA" id="ARBA00022723"/>
    </source>
</evidence>
<dbReference type="EMBL" id="UINC01035617">
    <property type="protein sequence ID" value="SVB28304.1"/>
    <property type="molecule type" value="Genomic_DNA"/>
</dbReference>
<dbReference type="Pfam" id="PF00413">
    <property type="entry name" value="Peptidase_M10"/>
    <property type="match status" value="1"/>
</dbReference>
<organism evidence="7">
    <name type="scientific">marine metagenome</name>
    <dbReference type="NCBI Taxonomy" id="408172"/>
    <lineage>
        <taxon>unclassified sequences</taxon>
        <taxon>metagenomes</taxon>
        <taxon>ecological metagenomes</taxon>
    </lineage>
</organism>
<name>A0A382CR51_9ZZZZ</name>
<evidence type="ECO:0000256" key="4">
    <source>
        <dbReference type="ARBA" id="ARBA00022833"/>
    </source>
</evidence>
<evidence type="ECO:0000256" key="3">
    <source>
        <dbReference type="ARBA" id="ARBA00022801"/>
    </source>
</evidence>
<evidence type="ECO:0000256" key="5">
    <source>
        <dbReference type="SAM" id="Coils"/>
    </source>
</evidence>
<dbReference type="GO" id="GO:0031012">
    <property type="term" value="C:extracellular matrix"/>
    <property type="evidence" value="ECO:0007669"/>
    <property type="project" value="InterPro"/>
</dbReference>
<protein>
    <recommendedName>
        <fullName evidence="6">Peptidase M10 metallopeptidase domain-containing protein</fullName>
    </recommendedName>
</protein>
<dbReference type="InterPro" id="IPR001818">
    <property type="entry name" value="Pept_M10_metallopeptidase"/>
</dbReference>
<reference evidence="7" key="1">
    <citation type="submission" date="2018-05" db="EMBL/GenBank/DDBJ databases">
        <authorList>
            <person name="Lanie J.A."/>
            <person name="Ng W.-L."/>
            <person name="Kazmierczak K.M."/>
            <person name="Andrzejewski T.M."/>
            <person name="Davidsen T.M."/>
            <person name="Wayne K.J."/>
            <person name="Tettelin H."/>
            <person name="Glass J.I."/>
            <person name="Rusch D."/>
            <person name="Podicherti R."/>
            <person name="Tsui H.-C.T."/>
            <person name="Winkler M.E."/>
        </authorList>
    </citation>
    <scope>NUCLEOTIDE SEQUENCE</scope>
</reference>
<dbReference type="InterPro" id="IPR024079">
    <property type="entry name" value="MetalloPept_cat_dom_sf"/>
</dbReference>
<evidence type="ECO:0000313" key="7">
    <source>
        <dbReference type="EMBL" id="SVB28304.1"/>
    </source>
</evidence>
<keyword evidence="5" id="KW-0175">Coiled coil</keyword>
<dbReference type="SUPFAM" id="SSF55486">
    <property type="entry name" value="Metalloproteases ('zincins'), catalytic domain"/>
    <property type="match status" value="1"/>
</dbReference>
<sequence>VAFIAVLSTVACSGPNVEATVEARLAQERAIEATVEARVKEDADLLLYENGIYLGNSGDLLAGIDKLSEINSESHYYGDAQTMISNFEIQILERELEEAQKRAQQEAEAEKKRAEEEAAALREAVRIETEAKVAAERETEVEKKRAGEEAAALREAVRIEAEAKAAAERDAEAEKKRAEQAAEEAEKQRIISLGKTNPMIQALITGELRFYFTDVPYYAGPGVADAVEQIAEVLSDWRPYHDVSVRRVYRESDADLVVAWIKNYGSHTVGEAIYKSHIKVGLGRDNCYSDWQAFDASTVKKILWHEIGHSMGYNHSNDPSNIMYFQINTVFHTEQNISENIAAGWSITYPFCDSGIYWYSFESDNSYYGFDLYVLRPGGDDPTSAYSNCGSENVIRISESCTVESGASIFFTPSSYRNNVVLTGEISSLEYPPWTDMDWDDSARQYRESDMEYYRSVFRSGSAGLSPTPAMIPTVTPLPMPTPTLEPGYALHINGSQVMSGQLSVNIPNGKVDLYQLPYSDNTYAKNSTVTLNVIPTNPQSSVGFYGGFFSSDGTFGTIIMDNQKWVTITITPPA</sequence>
<keyword evidence="3" id="KW-0378">Hydrolase</keyword>
<proteinExistence type="predicted"/>
<keyword evidence="2" id="KW-0479">Metal-binding</keyword>
<feature type="domain" description="Peptidase M10 metallopeptidase" evidence="6">
    <location>
        <begin position="294"/>
        <end position="339"/>
    </location>
</feature>
<keyword evidence="1" id="KW-0645">Protease</keyword>
<accession>A0A382CR51</accession>
<dbReference type="GO" id="GO:0006508">
    <property type="term" value="P:proteolysis"/>
    <property type="evidence" value="ECO:0007669"/>
    <property type="project" value="UniProtKB-KW"/>
</dbReference>
<dbReference type="AlphaFoldDB" id="A0A382CR51"/>
<dbReference type="GO" id="GO:0004222">
    <property type="term" value="F:metalloendopeptidase activity"/>
    <property type="evidence" value="ECO:0007669"/>
    <property type="project" value="InterPro"/>
</dbReference>
<dbReference type="Gene3D" id="3.40.390.10">
    <property type="entry name" value="Collagenase (Catalytic Domain)"/>
    <property type="match status" value="1"/>
</dbReference>
<gene>
    <name evidence="7" type="ORF">METZ01_LOCUS181158</name>
</gene>
<feature type="coiled-coil region" evidence="5">
    <location>
        <begin position="89"/>
        <end position="191"/>
    </location>
</feature>
<feature type="non-terminal residue" evidence="7">
    <location>
        <position position="1"/>
    </location>
</feature>
<dbReference type="GO" id="GO:0008270">
    <property type="term" value="F:zinc ion binding"/>
    <property type="evidence" value="ECO:0007669"/>
    <property type="project" value="InterPro"/>
</dbReference>
<evidence type="ECO:0000256" key="1">
    <source>
        <dbReference type="ARBA" id="ARBA00022670"/>
    </source>
</evidence>
<evidence type="ECO:0000259" key="6">
    <source>
        <dbReference type="Pfam" id="PF00413"/>
    </source>
</evidence>
<keyword evidence="4" id="KW-0862">Zinc</keyword>